<dbReference type="AlphaFoldDB" id="A0AA38I326"/>
<feature type="coiled-coil region" evidence="1">
    <location>
        <begin position="144"/>
        <end position="172"/>
    </location>
</feature>
<feature type="chain" id="PRO_5041214924" evidence="2">
    <location>
        <begin position="19"/>
        <end position="253"/>
    </location>
</feature>
<dbReference type="EMBL" id="JALNTZ010000006">
    <property type="protein sequence ID" value="KAJ3648481.1"/>
    <property type="molecule type" value="Genomic_DNA"/>
</dbReference>
<protein>
    <submittedName>
        <fullName evidence="3">Uncharacterized protein</fullName>
    </submittedName>
</protein>
<feature type="signal peptide" evidence="2">
    <location>
        <begin position="1"/>
        <end position="18"/>
    </location>
</feature>
<organism evidence="3 4">
    <name type="scientific">Zophobas morio</name>
    <dbReference type="NCBI Taxonomy" id="2755281"/>
    <lineage>
        <taxon>Eukaryota</taxon>
        <taxon>Metazoa</taxon>
        <taxon>Ecdysozoa</taxon>
        <taxon>Arthropoda</taxon>
        <taxon>Hexapoda</taxon>
        <taxon>Insecta</taxon>
        <taxon>Pterygota</taxon>
        <taxon>Neoptera</taxon>
        <taxon>Endopterygota</taxon>
        <taxon>Coleoptera</taxon>
        <taxon>Polyphaga</taxon>
        <taxon>Cucujiformia</taxon>
        <taxon>Tenebrionidae</taxon>
        <taxon>Zophobas</taxon>
    </lineage>
</organism>
<accession>A0AA38I326</accession>
<keyword evidence="2" id="KW-0732">Signal</keyword>
<comment type="caution">
    <text evidence="3">The sequence shown here is derived from an EMBL/GenBank/DDBJ whole genome shotgun (WGS) entry which is preliminary data.</text>
</comment>
<evidence type="ECO:0000256" key="2">
    <source>
        <dbReference type="SAM" id="SignalP"/>
    </source>
</evidence>
<dbReference type="Proteomes" id="UP001168821">
    <property type="component" value="Unassembled WGS sequence"/>
</dbReference>
<evidence type="ECO:0000313" key="4">
    <source>
        <dbReference type="Proteomes" id="UP001168821"/>
    </source>
</evidence>
<name>A0AA38I326_9CUCU</name>
<evidence type="ECO:0000256" key="1">
    <source>
        <dbReference type="SAM" id="Coils"/>
    </source>
</evidence>
<keyword evidence="1" id="KW-0175">Coiled coil</keyword>
<reference evidence="3" key="1">
    <citation type="journal article" date="2023" name="G3 (Bethesda)">
        <title>Whole genome assemblies of Zophobas morio and Tenebrio molitor.</title>
        <authorList>
            <person name="Kaur S."/>
            <person name="Stinson S.A."/>
            <person name="diCenzo G.C."/>
        </authorList>
    </citation>
    <scope>NUCLEOTIDE SEQUENCE</scope>
    <source>
        <strain evidence="3">QUZm001</strain>
    </source>
</reference>
<proteinExistence type="predicted"/>
<evidence type="ECO:0000313" key="3">
    <source>
        <dbReference type="EMBL" id="KAJ3648481.1"/>
    </source>
</evidence>
<sequence>MTVFRVISLLLLAREVLSIWPPPHEIHLEDGETFVISEISESDDIFSDEDEMIPVEPSPDSEKKYFMIHQIALHQNKRELTENQPVKNITKFEEHNFDLDEAIPWEGGFVDTKGNFIQPVVLSLAIYSLICDLDLQENEHVYYLNEMAKRLIDSKIKRKREEEKQVEEKVENYDYGSFKTAYQKEVEAERQSKDKFNYTDVKEDETVEEAVDAVMEFKDAKNCSAESNRGIGKKIGRKLFRQNFPRFWFHFLK</sequence>
<gene>
    <name evidence="3" type="ORF">Zmor_020281</name>
</gene>
<keyword evidence="4" id="KW-1185">Reference proteome</keyword>